<reference evidence="2 3" key="1">
    <citation type="submission" date="2024-07" db="EMBL/GenBank/DDBJ databases">
        <title>Section-level genome sequencing and comparative genomics of Aspergillus sections Usti and Cavernicolus.</title>
        <authorList>
            <consortium name="Lawrence Berkeley National Laboratory"/>
            <person name="Nybo J.L."/>
            <person name="Vesth T.C."/>
            <person name="Theobald S."/>
            <person name="Frisvad J.C."/>
            <person name="Larsen T.O."/>
            <person name="Kjaerboelling I."/>
            <person name="Rothschild-Mancinelli K."/>
            <person name="Lyhne E.K."/>
            <person name="Kogle M.E."/>
            <person name="Barry K."/>
            <person name="Clum A."/>
            <person name="Na H."/>
            <person name="Ledsgaard L."/>
            <person name="Lin J."/>
            <person name="Lipzen A."/>
            <person name="Kuo A."/>
            <person name="Riley R."/>
            <person name="Mondo S."/>
            <person name="Labutti K."/>
            <person name="Haridas S."/>
            <person name="Pangalinan J."/>
            <person name="Salamov A.A."/>
            <person name="Simmons B.A."/>
            <person name="Magnuson J.K."/>
            <person name="Chen J."/>
            <person name="Drula E."/>
            <person name="Henrissat B."/>
            <person name="Wiebenga A."/>
            <person name="Lubbers R.J."/>
            <person name="Gomes A.C."/>
            <person name="Makela M.R."/>
            <person name="Stajich J."/>
            <person name="Grigoriev I.V."/>
            <person name="Mortensen U.H."/>
            <person name="De Vries R.P."/>
            <person name="Baker S.E."/>
            <person name="Andersen M.R."/>
        </authorList>
    </citation>
    <scope>NUCLEOTIDE SEQUENCE [LARGE SCALE GENOMIC DNA]</scope>
    <source>
        <strain evidence="2 3">CBS 209.92</strain>
    </source>
</reference>
<feature type="chain" id="PRO_5045634752" evidence="1">
    <location>
        <begin position="18"/>
        <end position="147"/>
    </location>
</feature>
<accession>A0ABR4FMS3</accession>
<sequence length="147" mass="16244">MHLSAFLITALVASTNALQCLTPPPPSTLNLCQNWQVTWSHVLNDPAPPDVCIYLSNWGMYYPPHTILLRSCRRDDDACLISGQCYPQLANSGYRVRIASCSDPNTIYSECGQLTVNYPQSCCTRSRVMGRDTVIGGENLDITASEE</sequence>
<feature type="signal peptide" evidence="1">
    <location>
        <begin position="1"/>
        <end position="17"/>
    </location>
</feature>
<proteinExistence type="predicted"/>
<keyword evidence="3" id="KW-1185">Reference proteome</keyword>
<keyword evidence="1" id="KW-0732">Signal</keyword>
<gene>
    <name evidence="2" type="ORF">BJX66DRAFT_343929</name>
</gene>
<comment type="caution">
    <text evidence="2">The sequence shown here is derived from an EMBL/GenBank/DDBJ whole genome shotgun (WGS) entry which is preliminary data.</text>
</comment>
<evidence type="ECO:0000313" key="2">
    <source>
        <dbReference type="EMBL" id="KAL2784571.1"/>
    </source>
</evidence>
<organism evidence="2 3">
    <name type="scientific">Aspergillus keveii</name>
    <dbReference type="NCBI Taxonomy" id="714993"/>
    <lineage>
        <taxon>Eukaryota</taxon>
        <taxon>Fungi</taxon>
        <taxon>Dikarya</taxon>
        <taxon>Ascomycota</taxon>
        <taxon>Pezizomycotina</taxon>
        <taxon>Eurotiomycetes</taxon>
        <taxon>Eurotiomycetidae</taxon>
        <taxon>Eurotiales</taxon>
        <taxon>Aspergillaceae</taxon>
        <taxon>Aspergillus</taxon>
        <taxon>Aspergillus subgen. Nidulantes</taxon>
    </lineage>
</organism>
<dbReference type="EMBL" id="JBFTWV010000175">
    <property type="protein sequence ID" value="KAL2784571.1"/>
    <property type="molecule type" value="Genomic_DNA"/>
</dbReference>
<name>A0ABR4FMS3_9EURO</name>
<dbReference type="Proteomes" id="UP001610563">
    <property type="component" value="Unassembled WGS sequence"/>
</dbReference>
<evidence type="ECO:0000313" key="3">
    <source>
        <dbReference type="Proteomes" id="UP001610563"/>
    </source>
</evidence>
<evidence type="ECO:0000256" key="1">
    <source>
        <dbReference type="SAM" id="SignalP"/>
    </source>
</evidence>
<protein>
    <submittedName>
        <fullName evidence="2">Uncharacterized protein</fullName>
    </submittedName>
</protein>